<proteinExistence type="predicted"/>
<gene>
    <name evidence="1" type="ORF">DPEC_G00163090</name>
</gene>
<sequence>MVVNSTQQGTSDQAVTGDNWTGGIYIEGKGTVQTKMFEEKANVCKYFDAQSGLWVLLPLQWEMDIDFVTERVKQVMCALPGFVDQKEITAALRQCDYNPDKVISVYLSIFGDVLFQLSESEQNYRELNLFRSHSEKDSLIEDLNRNLQMKDQEAENQSQRNSHLAQEALYLSDVVQHLKQRVAELETEQQENLEKITALLNHRRGYHVKANKGIFRPASALNPKPFVDLEKVRQMSDLTRELSRSNRQLRSIVCQTLSDMQNQAEKAGGVLEELRCLYRKEVLWRKALNNEPLDLQVNIQVFCRCRRNSGGNSCLYPASDQELLVHNKGTTKKFLFDKVFPSSTTQEEVFDGALPIITSCVFGYRVCILAYGQTGSGKTFTVSGTKDQPGLSIRSVLELLRICKGKENIAYTLKISMLEIYNDTLNDLLSVNSTGPLEIRTQGKLISVPGLTHVQVDTEDDVWNFMDTVDKNRKPGSTKMTAESCALVSLLLFTCDLPLSSSRSHLMFTATVEGTDRVSGVTSCGTLTVCDLAGPKHTSKTEAKGQSLMEAAAINKSLTSLRQVFSALKSNALHVPFRNCKLTHLLQPCLSGEAQCCVFVNVNPDVNNMADTLHTLQFGSTLRQIVLGKTTQHMKNAKAEK</sequence>
<accession>A0ACC2GGG8</accession>
<comment type="caution">
    <text evidence="1">The sequence shown here is derived from an EMBL/GenBank/DDBJ whole genome shotgun (WGS) entry which is preliminary data.</text>
</comment>
<evidence type="ECO:0000313" key="1">
    <source>
        <dbReference type="EMBL" id="KAJ8002834.1"/>
    </source>
</evidence>
<organism evidence="1 2">
    <name type="scientific">Dallia pectoralis</name>
    <name type="common">Alaska blackfish</name>
    <dbReference type="NCBI Taxonomy" id="75939"/>
    <lineage>
        <taxon>Eukaryota</taxon>
        <taxon>Metazoa</taxon>
        <taxon>Chordata</taxon>
        <taxon>Craniata</taxon>
        <taxon>Vertebrata</taxon>
        <taxon>Euteleostomi</taxon>
        <taxon>Actinopterygii</taxon>
        <taxon>Neopterygii</taxon>
        <taxon>Teleostei</taxon>
        <taxon>Protacanthopterygii</taxon>
        <taxon>Esociformes</taxon>
        <taxon>Umbridae</taxon>
        <taxon>Dallia</taxon>
    </lineage>
</organism>
<reference evidence="1" key="1">
    <citation type="submission" date="2021-05" db="EMBL/GenBank/DDBJ databases">
        <authorList>
            <person name="Pan Q."/>
            <person name="Jouanno E."/>
            <person name="Zahm M."/>
            <person name="Klopp C."/>
            <person name="Cabau C."/>
            <person name="Louis A."/>
            <person name="Berthelot C."/>
            <person name="Parey E."/>
            <person name="Roest Crollius H."/>
            <person name="Montfort J."/>
            <person name="Robinson-Rechavi M."/>
            <person name="Bouchez O."/>
            <person name="Lampietro C."/>
            <person name="Lopez Roques C."/>
            <person name="Donnadieu C."/>
            <person name="Postlethwait J."/>
            <person name="Bobe J."/>
            <person name="Dillon D."/>
            <person name="Chandos A."/>
            <person name="von Hippel F."/>
            <person name="Guiguen Y."/>
        </authorList>
    </citation>
    <scope>NUCLEOTIDE SEQUENCE</scope>
    <source>
        <strain evidence="1">YG-Jan2019</strain>
    </source>
</reference>
<evidence type="ECO:0000313" key="2">
    <source>
        <dbReference type="Proteomes" id="UP001157502"/>
    </source>
</evidence>
<keyword evidence="2" id="KW-1185">Reference proteome</keyword>
<dbReference type="Proteomes" id="UP001157502">
    <property type="component" value="Chromosome 13"/>
</dbReference>
<name>A0ACC2GGG8_DALPE</name>
<protein>
    <submittedName>
        <fullName evidence="1">Uncharacterized protein</fullName>
    </submittedName>
</protein>
<dbReference type="EMBL" id="CM055740">
    <property type="protein sequence ID" value="KAJ8002834.1"/>
    <property type="molecule type" value="Genomic_DNA"/>
</dbReference>